<dbReference type="RefSeq" id="WP_278045003.1">
    <property type="nucleotide sequence ID" value="NZ_SHKY01000001.1"/>
</dbReference>
<proteinExistence type="predicted"/>
<protein>
    <submittedName>
        <fullName evidence="1">Uncharacterized protein</fullName>
    </submittedName>
</protein>
<organism evidence="1 2">
    <name type="scientific">Krasilnikovia cinnamomea</name>
    <dbReference type="NCBI Taxonomy" id="349313"/>
    <lineage>
        <taxon>Bacteria</taxon>
        <taxon>Bacillati</taxon>
        <taxon>Actinomycetota</taxon>
        <taxon>Actinomycetes</taxon>
        <taxon>Micromonosporales</taxon>
        <taxon>Micromonosporaceae</taxon>
        <taxon>Krasilnikovia</taxon>
    </lineage>
</organism>
<evidence type="ECO:0000313" key="2">
    <source>
        <dbReference type="Proteomes" id="UP000292564"/>
    </source>
</evidence>
<evidence type="ECO:0000313" key="1">
    <source>
        <dbReference type="EMBL" id="RZU52809.1"/>
    </source>
</evidence>
<comment type="caution">
    <text evidence="1">The sequence shown here is derived from an EMBL/GenBank/DDBJ whole genome shotgun (WGS) entry which is preliminary data.</text>
</comment>
<dbReference type="AlphaFoldDB" id="A0A4Q7ZQY9"/>
<dbReference type="EMBL" id="SHKY01000001">
    <property type="protein sequence ID" value="RZU52809.1"/>
    <property type="molecule type" value="Genomic_DNA"/>
</dbReference>
<sequence>MSVPARVSLATLGVGDGSCWRSTWEVTHDPGWPLDETRVPRLP</sequence>
<reference evidence="1 2" key="1">
    <citation type="submission" date="2019-02" db="EMBL/GenBank/DDBJ databases">
        <title>Sequencing the genomes of 1000 actinobacteria strains.</title>
        <authorList>
            <person name="Klenk H.-P."/>
        </authorList>
    </citation>
    <scope>NUCLEOTIDE SEQUENCE [LARGE SCALE GENOMIC DNA]</scope>
    <source>
        <strain evidence="1 2">DSM 45162</strain>
    </source>
</reference>
<dbReference type="Proteomes" id="UP000292564">
    <property type="component" value="Unassembled WGS sequence"/>
</dbReference>
<accession>A0A4Q7ZQY9</accession>
<name>A0A4Q7ZQY9_9ACTN</name>
<keyword evidence="2" id="KW-1185">Reference proteome</keyword>
<gene>
    <name evidence="1" type="ORF">EV385_4693</name>
</gene>